<keyword evidence="5 8" id="KW-0489">Methyltransferase</keyword>
<sequence length="197" mass="23205">MKKFYSNYRSGSIRIIAGQWRRHKLPVLNSYGLHPTTDRMRETLFNWLNPMIKNANCLDCFTGSGSLGFEALSRYANFVTMLEIKNYLVKQLEMNLKRFKSNNGKIIHTDTLFWLENNKGKPFNIIFIDPPFNSNLLDKTIFLLEKKQWISNNSFVYIEKKSTNIINYIPNNWTLYHKKTAGKVTYSLFMVKNNLIK</sequence>
<organism evidence="9 10">
    <name type="scientific">Candidatus Pantoea edessiphila</name>
    <dbReference type="NCBI Taxonomy" id="2044610"/>
    <lineage>
        <taxon>Bacteria</taxon>
        <taxon>Pseudomonadati</taxon>
        <taxon>Pseudomonadota</taxon>
        <taxon>Gammaproteobacteria</taxon>
        <taxon>Enterobacterales</taxon>
        <taxon>Erwiniaceae</taxon>
        <taxon>Pantoea</taxon>
    </lineage>
</organism>
<comment type="function">
    <text evidence="1 8">Specifically methylates the guanine in position 966 of 16S rRNA in the assembled 30S particle.</text>
</comment>
<evidence type="ECO:0000256" key="1">
    <source>
        <dbReference type="ARBA" id="ARBA00002649"/>
    </source>
</evidence>
<protein>
    <recommendedName>
        <fullName evidence="4 8">Ribosomal RNA small subunit methyltransferase D</fullName>
        <ecNumber evidence="3 8">2.1.1.171</ecNumber>
    </recommendedName>
</protein>
<evidence type="ECO:0000256" key="4">
    <source>
        <dbReference type="ARBA" id="ARBA00013682"/>
    </source>
</evidence>
<keyword evidence="8" id="KW-0698">rRNA processing</keyword>
<dbReference type="CDD" id="cd02440">
    <property type="entry name" value="AdoMet_MTases"/>
    <property type="match status" value="1"/>
</dbReference>
<dbReference type="RefSeq" id="WP_136132566.1">
    <property type="nucleotide sequence ID" value="NZ_PDKR01000003.1"/>
</dbReference>
<dbReference type="InterPro" id="IPR029063">
    <property type="entry name" value="SAM-dependent_MTases_sf"/>
</dbReference>
<dbReference type="InterPro" id="IPR002052">
    <property type="entry name" value="DNA_methylase_N6_adenine_CS"/>
</dbReference>
<dbReference type="NCBIfam" id="TIGR00095">
    <property type="entry name" value="16S rRNA (guanine(966)-N(2))-methyltransferase RsmD"/>
    <property type="match status" value="1"/>
</dbReference>
<evidence type="ECO:0000313" key="10">
    <source>
        <dbReference type="Proteomes" id="UP000295937"/>
    </source>
</evidence>
<dbReference type="GO" id="GO:0052913">
    <property type="term" value="F:16S rRNA (guanine(966)-N(2))-methyltransferase activity"/>
    <property type="evidence" value="ECO:0007669"/>
    <property type="project" value="UniProtKB-EC"/>
</dbReference>
<keyword evidence="8" id="KW-0949">S-adenosyl-L-methionine</keyword>
<dbReference type="PROSITE" id="PS00092">
    <property type="entry name" value="N6_MTASE"/>
    <property type="match status" value="1"/>
</dbReference>
<evidence type="ECO:0000256" key="5">
    <source>
        <dbReference type="ARBA" id="ARBA00022603"/>
    </source>
</evidence>
<comment type="caution">
    <text evidence="9">The sequence shown here is derived from an EMBL/GenBank/DDBJ whole genome shotgun (WGS) entry which is preliminary data.</text>
</comment>
<dbReference type="PANTHER" id="PTHR43542">
    <property type="entry name" value="METHYLTRANSFERASE"/>
    <property type="match status" value="1"/>
</dbReference>
<evidence type="ECO:0000256" key="6">
    <source>
        <dbReference type="ARBA" id="ARBA00022679"/>
    </source>
</evidence>
<accession>A0A2P5T1Q0</accession>
<name>A0A2P5T1Q0_9GAMM</name>
<comment type="catalytic activity">
    <reaction evidence="7 8">
        <text>guanosine(966) in 16S rRNA + S-adenosyl-L-methionine = N(2)-methylguanosine(966) in 16S rRNA + S-adenosyl-L-homocysteine + H(+)</text>
        <dbReference type="Rhea" id="RHEA:23548"/>
        <dbReference type="Rhea" id="RHEA-COMP:10211"/>
        <dbReference type="Rhea" id="RHEA-COMP:10212"/>
        <dbReference type="ChEBI" id="CHEBI:15378"/>
        <dbReference type="ChEBI" id="CHEBI:57856"/>
        <dbReference type="ChEBI" id="CHEBI:59789"/>
        <dbReference type="ChEBI" id="CHEBI:74269"/>
        <dbReference type="ChEBI" id="CHEBI:74481"/>
        <dbReference type="EC" id="2.1.1.171"/>
    </reaction>
</comment>
<dbReference type="PANTHER" id="PTHR43542:SF1">
    <property type="entry name" value="METHYLTRANSFERASE"/>
    <property type="match status" value="1"/>
</dbReference>
<evidence type="ECO:0000313" key="9">
    <source>
        <dbReference type="EMBL" id="PPI88524.1"/>
    </source>
</evidence>
<evidence type="ECO:0000256" key="8">
    <source>
        <dbReference type="PIRNR" id="PIRNR004553"/>
    </source>
</evidence>
<dbReference type="PIRSF" id="PIRSF004553">
    <property type="entry name" value="CHP00095"/>
    <property type="match status" value="1"/>
</dbReference>
<evidence type="ECO:0000256" key="3">
    <source>
        <dbReference type="ARBA" id="ARBA00012141"/>
    </source>
</evidence>
<proteinExistence type="inferred from homology"/>
<dbReference type="EMBL" id="PDKR01000003">
    <property type="protein sequence ID" value="PPI88524.1"/>
    <property type="molecule type" value="Genomic_DNA"/>
</dbReference>
<evidence type="ECO:0000256" key="7">
    <source>
        <dbReference type="ARBA" id="ARBA00048326"/>
    </source>
</evidence>
<evidence type="ECO:0000256" key="2">
    <source>
        <dbReference type="ARBA" id="ARBA00005269"/>
    </source>
</evidence>
<comment type="similarity">
    <text evidence="2 8">Belongs to the methyltransferase superfamily. RsmD family.</text>
</comment>
<dbReference type="SUPFAM" id="SSF53335">
    <property type="entry name" value="S-adenosyl-L-methionine-dependent methyltransferases"/>
    <property type="match status" value="1"/>
</dbReference>
<gene>
    <name evidence="9" type="primary">rsmD</name>
    <name evidence="9" type="ORF">CRV09_02405</name>
</gene>
<dbReference type="Gene3D" id="3.40.50.150">
    <property type="entry name" value="Vaccinia Virus protein VP39"/>
    <property type="match status" value="1"/>
</dbReference>
<dbReference type="Pfam" id="PF03602">
    <property type="entry name" value="Cons_hypoth95"/>
    <property type="match status" value="1"/>
</dbReference>
<dbReference type="AlphaFoldDB" id="A0A2P5T1Q0"/>
<dbReference type="EC" id="2.1.1.171" evidence="3 8"/>
<dbReference type="OrthoDB" id="9803017at2"/>
<dbReference type="Proteomes" id="UP000295937">
    <property type="component" value="Unassembled WGS sequence"/>
</dbReference>
<dbReference type="GO" id="GO:0003676">
    <property type="term" value="F:nucleic acid binding"/>
    <property type="evidence" value="ECO:0007669"/>
    <property type="project" value="InterPro"/>
</dbReference>
<dbReference type="InterPro" id="IPR004398">
    <property type="entry name" value="RNA_MeTrfase_RsmD"/>
</dbReference>
<reference evidence="9 10" key="1">
    <citation type="journal article" date="2018" name="Genome Biol. Evol.">
        <title>Cladogenesis and Genomic Streamlining in Extracellular Endosymbionts of Tropical Stink Bugs.</title>
        <authorList>
            <person name="Otero-Bravo A."/>
            <person name="Goffredi S."/>
            <person name="Sabree Z.L."/>
        </authorList>
    </citation>
    <scope>NUCLEOTIDE SEQUENCE [LARGE SCALE GENOMIC DNA]</scope>
    <source>
        <strain evidence="9 10">SoEO</strain>
    </source>
</reference>
<keyword evidence="6 8" id="KW-0808">Transferase</keyword>